<name>A0A381RN24_9ZZZZ</name>
<dbReference type="EMBL" id="UINC01002133">
    <property type="protein sequence ID" value="SUZ93280.1"/>
    <property type="molecule type" value="Genomic_DNA"/>
</dbReference>
<keyword evidence="1" id="KW-1133">Transmembrane helix</keyword>
<evidence type="ECO:0000256" key="1">
    <source>
        <dbReference type="SAM" id="Phobius"/>
    </source>
</evidence>
<sequence>MFHIKVLVFLLFGLLKFAFYLLLFLLDRNLGDWIHQINDKTYIHYIFQYLV</sequence>
<organism evidence="2">
    <name type="scientific">marine metagenome</name>
    <dbReference type="NCBI Taxonomy" id="408172"/>
    <lineage>
        <taxon>unclassified sequences</taxon>
        <taxon>metagenomes</taxon>
        <taxon>ecological metagenomes</taxon>
    </lineage>
</organism>
<keyword evidence="1" id="KW-0472">Membrane</keyword>
<dbReference type="AlphaFoldDB" id="A0A381RN24"/>
<keyword evidence="1" id="KW-0812">Transmembrane</keyword>
<gene>
    <name evidence="2" type="ORF">METZ01_LOCUS46134</name>
</gene>
<evidence type="ECO:0000313" key="2">
    <source>
        <dbReference type="EMBL" id="SUZ93280.1"/>
    </source>
</evidence>
<accession>A0A381RN24</accession>
<protein>
    <submittedName>
        <fullName evidence="2">Uncharacterized protein</fullName>
    </submittedName>
</protein>
<feature type="transmembrane region" description="Helical" evidence="1">
    <location>
        <begin position="6"/>
        <end position="26"/>
    </location>
</feature>
<proteinExistence type="predicted"/>
<reference evidence="2" key="1">
    <citation type="submission" date="2018-05" db="EMBL/GenBank/DDBJ databases">
        <authorList>
            <person name="Lanie J.A."/>
            <person name="Ng W.-L."/>
            <person name="Kazmierczak K.M."/>
            <person name="Andrzejewski T.M."/>
            <person name="Davidsen T.M."/>
            <person name="Wayne K.J."/>
            <person name="Tettelin H."/>
            <person name="Glass J.I."/>
            <person name="Rusch D."/>
            <person name="Podicherti R."/>
            <person name="Tsui H.-C.T."/>
            <person name="Winkler M.E."/>
        </authorList>
    </citation>
    <scope>NUCLEOTIDE SEQUENCE</scope>
</reference>